<organism evidence="1 2">
    <name type="scientific">Perkinsus olseni</name>
    <name type="common">Perkinsus atlanticus</name>
    <dbReference type="NCBI Taxonomy" id="32597"/>
    <lineage>
        <taxon>Eukaryota</taxon>
        <taxon>Sar</taxon>
        <taxon>Alveolata</taxon>
        <taxon>Perkinsozoa</taxon>
        <taxon>Perkinsea</taxon>
        <taxon>Perkinsida</taxon>
        <taxon>Perkinsidae</taxon>
        <taxon>Perkinsus</taxon>
    </lineage>
</organism>
<dbReference type="Proteomes" id="UP000553632">
    <property type="component" value="Unassembled WGS sequence"/>
</dbReference>
<keyword evidence="2" id="KW-1185">Reference proteome</keyword>
<gene>
    <name evidence="1" type="ORF">FOZ63_020210</name>
</gene>
<accession>A0A7J6TX60</accession>
<feature type="non-terminal residue" evidence="1">
    <location>
        <position position="1"/>
    </location>
</feature>
<dbReference type="EMBL" id="JABANO010007928">
    <property type="protein sequence ID" value="KAF4749337.1"/>
    <property type="molecule type" value="Genomic_DNA"/>
</dbReference>
<proteinExistence type="predicted"/>
<reference evidence="1 2" key="1">
    <citation type="submission" date="2020-04" db="EMBL/GenBank/DDBJ databases">
        <title>Perkinsus olseni comparative genomics.</title>
        <authorList>
            <person name="Bogema D.R."/>
        </authorList>
    </citation>
    <scope>NUCLEOTIDE SEQUENCE [LARGE SCALE GENOMIC DNA]</scope>
    <source>
        <strain evidence="1 2">ATCC PRA-207</strain>
    </source>
</reference>
<evidence type="ECO:0000313" key="1">
    <source>
        <dbReference type="EMBL" id="KAF4749337.1"/>
    </source>
</evidence>
<name>A0A7J6TX60_PEROL</name>
<evidence type="ECO:0000313" key="2">
    <source>
        <dbReference type="Proteomes" id="UP000553632"/>
    </source>
</evidence>
<protein>
    <submittedName>
        <fullName evidence="1">Uncharacterized protein</fullName>
    </submittedName>
</protein>
<feature type="non-terminal residue" evidence="1">
    <location>
        <position position="109"/>
    </location>
</feature>
<sequence>AGRRTVPEKVVLMKTMGEVLTREERCNKILRSFEKPTAELGAPKKLSEASKRRMIRELVKAPGSSCDDLGAKCAPIKGVHALGPSQMKTLHGVDTRVPLCCSAPEGQEG</sequence>
<comment type="caution">
    <text evidence="1">The sequence shown here is derived from an EMBL/GenBank/DDBJ whole genome shotgun (WGS) entry which is preliminary data.</text>
</comment>
<dbReference type="AlphaFoldDB" id="A0A7J6TX60"/>